<name>A0ABU7STU5_9LACO</name>
<dbReference type="InterPro" id="IPR046462">
    <property type="entry name" value="TerL_nuclease"/>
</dbReference>
<dbReference type="PANTHER" id="PTHR41287:SF1">
    <property type="entry name" value="PROTEIN YMFN"/>
    <property type="match status" value="1"/>
</dbReference>
<feature type="domain" description="Terminase large subunit-like endonuclease" evidence="2">
    <location>
        <begin position="319"/>
        <end position="613"/>
    </location>
</feature>
<proteinExistence type="predicted"/>
<evidence type="ECO:0000313" key="3">
    <source>
        <dbReference type="EMBL" id="MEE6701504.1"/>
    </source>
</evidence>
<comment type="caution">
    <text evidence="3">The sequence shown here is derived from an EMBL/GenBank/DDBJ whole genome shotgun (WGS) entry which is preliminary data.</text>
</comment>
<dbReference type="Gene3D" id="3.40.50.300">
    <property type="entry name" value="P-loop containing nucleotide triphosphate hydrolases"/>
    <property type="match status" value="1"/>
</dbReference>
<dbReference type="InterPro" id="IPR027417">
    <property type="entry name" value="P-loop_NTPase"/>
</dbReference>
<organism evidence="3 4">
    <name type="scientific">Limosilactobacillus pontis</name>
    <dbReference type="NCBI Taxonomy" id="35787"/>
    <lineage>
        <taxon>Bacteria</taxon>
        <taxon>Bacillati</taxon>
        <taxon>Bacillota</taxon>
        <taxon>Bacilli</taxon>
        <taxon>Lactobacillales</taxon>
        <taxon>Lactobacillaceae</taxon>
        <taxon>Limosilactobacillus</taxon>
    </lineage>
</organism>
<dbReference type="EMBL" id="JAQSFA010000015">
    <property type="protein sequence ID" value="MEE6701504.1"/>
    <property type="molecule type" value="Genomic_DNA"/>
</dbReference>
<gene>
    <name evidence="3" type="ORF">PS396_06810</name>
</gene>
<feature type="domain" description="Terminase large subunit-like ATPase" evidence="1">
    <location>
        <begin position="117"/>
        <end position="253"/>
    </location>
</feature>
<dbReference type="Pfam" id="PF20441">
    <property type="entry name" value="TerL_nuclease"/>
    <property type="match status" value="1"/>
</dbReference>
<evidence type="ECO:0000259" key="1">
    <source>
        <dbReference type="Pfam" id="PF03354"/>
    </source>
</evidence>
<sequence>MEKVIIVHKYDFSHSADVAGDVIKAYQTEKRSGNYEDVFAKYDDPGTRYAREVLDKKYLSSTMMKLAAFRQLQDLRRITEDNSFSFHYDADHINRILNFAKLVPDVDTGKPVPLMLWQKAILALMFGWRDSLDDKRYDRVLVSVARTNGKTYLSAIILTYSFIVESLGKSNQDMAYVAPVTSQSQKGFSYLKTTFNSLDQIAAFHKLFKQTNTNVLNDNIIAKNSQNTILRLSHESGRFDSRHFVMAVLDESGSDGAKGSPTAIAQIARNVGQVSSGMMQTGGAMFQISTAYPNPTSYFYKDERMMERAMCDDASRSLDNYLCLVWEQDSVKETEKPETWEKSNPLLTLNEKKKQQMISRLMNERNTHMMAGNIAEFQNKNMNIWLKTKSNTYLTLNDIEKSVAEQAPFNIDSHEVTIGFDKSQYADDTAVSFIFPYVENNVGKWFVLQHSFIPLAFAQGSIDLKEKQDGINYRNAEQLGFCDVTKDAYGFIDDGVVFSYILDFVKQHHLSVKAFCFDAWHADEPVTMWIDQKTDWLTIPVRQGSLTLNKPTLTFRRAIASDQIRWLDDPLMKYSFSNAVLRNDNNGVKVDKDSRTAKIDIVDATIDAFFRAQYDFDDVSLDKEQKDPFANMTPNERKTYWDNFSF</sequence>
<evidence type="ECO:0000313" key="4">
    <source>
        <dbReference type="Proteomes" id="UP001335665"/>
    </source>
</evidence>
<evidence type="ECO:0000259" key="2">
    <source>
        <dbReference type="Pfam" id="PF20441"/>
    </source>
</evidence>
<dbReference type="PANTHER" id="PTHR41287">
    <property type="match status" value="1"/>
</dbReference>
<dbReference type="InterPro" id="IPR005021">
    <property type="entry name" value="Terminase_largesu-like"/>
</dbReference>
<dbReference type="Pfam" id="PF03354">
    <property type="entry name" value="TerL_ATPase"/>
    <property type="match status" value="1"/>
</dbReference>
<accession>A0ABU7STU5</accession>
<protein>
    <submittedName>
        <fullName evidence="3">Terminase large subunit</fullName>
    </submittedName>
</protein>
<dbReference type="Proteomes" id="UP001335665">
    <property type="component" value="Unassembled WGS sequence"/>
</dbReference>
<reference evidence="3 4" key="1">
    <citation type="submission" date="2023-02" db="EMBL/GenBank/DDBJ databases">
        <title>The predominant lactic acid bacteria and yeasts involved in the spontaneous fermentation of millet during the production of the traditional porridge Hausa koko in Ghana.</title>
        <authorList>
            <person name="Atter A."/>
            <person name="Diaz M."/>
        </authorList>
    </citation>
    <scope>NUCLEOTIDE SEQUENCE [LARGE SCALE GENOMIC DNA]</scope>
    <source>
        <strain evidence="3 4">FI11552</strain>
    </source>
</reference>
<keyword evidence="4" id="KW-1185">Reference proteome</keyword>
<dbReference type="RefSeq" id="WP_331192117.1">
    <property type="nucleotide sequence ID" value="NZ_JAQSEO010000013.1"/>
</dbReference>
<dbReference type="InterPro" id="IPR046461">
    <property type="entry name" value="TerL_ATPase"/>
</dbReference>